<sequence length="451" mass="48303">MSSTTIPVRRRRMAAARAPYGTALASRIFSTPIAGGCLLIASALIAPPALSESPDAPLTLQGAVEAALSNNFAVQQAASAVRMREGEAVHAGRLVPSNPVLSARTARRDGPDGQSTDFGIAITQSLFTAGKGELAEQAARNRQGEAEQRLDYLRTTVAAQTRSAFLQVLSAQERLDTAQRLITLNREVRDFAQRRLQAGEGTRLEVNAAAIGVGRAEAELAKARQKLSAARLALTEQLALDPAASVEIRGQLEPAPLEIDDTDALLRQAMQRRSDLVAAARSVAAARDELRLSKRQLMPNLTVGAFYDKEESNDVAGVSLSAPIPVFHQFEGEQRSAQARLDRAQIEEDALRQQVRREVLMAVADYRSARERVDVFGSQMLANAEENLALTRRAVKAGQLGAPAITTAQNNLMEVRGQYLAALDDLIAAGAALERSTGGLLRLAPTSSTES</sequence>
<evidence type="ECO:0000313" key="2">
    <source>
        <dbReference type="EMBL" id="QGT77739.1"/>
    </source>
</evidence>
<accession>A0A6I6CUM6</accession>
<dbReference type="Proteomes" id="UP000427716">
    <property type="component" value="Chromosome"/>
</dbReference>
<gene>
    <name evidence="2" type="ORF">GM160_01885</name>
</gene>
<dbReference type="InterPro" id="IPR003423">
    <property type="entry name" value="OMP_efflux"/>
</dbReference>
<proteinExistence type="inferred from homology"/>
<dbReference type="KEGG" id="ghl:GM160_01885"/>
<organism evidence="2 3">
    <name type="scientific">Guyparkeria halophila</name>
    <dbReference type="NCBI Taxonomy" id="47960"/>
    <lineage>
        <taxon>Bacteria</taxon>
        <taxon>Pseudomonadati</taxon>
        <taxon>Pseudomonadota</taxon>
        <taxon>Gammaproteobacteria</taxon>
        <taxon>Chromatiales</taxon>
        <taxon>Thioalkalibacteraceae</taxon>
        <taxon>Guyparkeria</taxon>
    </lineage>
</organism>
<dbReference type="RefSeq" id="WP_136867198.1">
    <property type="nucleotide sequence ID" value="NZ_CP046415.1"/>
</dbReference>
<reference evidence="2 3" key="1">
    <citation type="submission" date="2019-11" db="EMBL/GenBank/DDBJ databases">
        <authorList>
            <person name="Zhang J."/>
            <person name="Sun C."/>
        </authorList>
    </citation>
    <scope>NUCLEOTIDE SEQUENCE [LARGE SCALE GENOMIC DNA]</scope>
    <source>
        <strain evidence="3">sp2</strain>
    </source>
</reference>
<dbReference type="Pfam" id="PF02321">
    <property type="entry name" value="OEP"/>
    <property type="match status" value="2"/>
</dbReference>
<evidence type="ECO:0000313" key="3">
    <source>
        <dbReference type="Proteomes" id="UP000427716"/>
    </source>
</evidence>
<dbReference type="Gene3D" id="1.20.1600.10">
    <property type="entry name" value="Outer membrane efflux proteins (OEP)"/>
    <property type="match status" value="1"/>
</dbReference>
<comment type="similarity">
    <text evidence="1">Belongs to the outer membrane factor (OMF) (TC 1.B.17) family.</text>
</comment>
<dbReference type="InterPro" id="IPR010131">
    <property type="entry name" value="MdtP/NodT-like"/>
</dbReference>
<dbReference type="GO" id="GO:0015562">
    <property type="term" value="F:efflux transmembrane transporter activity"/>
    <property type="evidence" value="ECO:0007669"/>
    <property type="project" value="InterPro"/>
</dbReference>
<evidence type="ECO:0008006" key="4">
    <source>
        <dbReference type="Google" id="ProtNLM"/>
    </source>
</evidence>
<dbReference type="PANTHER" id="PTHR30203">
    <property type="entry name" value="OUTER MEMBRANE CATION EFFLUX PROTEIN"/>
    <property type="match status" value="1"/>
</dbReference>
<dbReference type="AlphaFoldDB" id="A0A6I6CUM6"/>
<dbReference type="EMBL" id="CP046415">
    <property type="protein sequence ID" value="QGT77739.1"/>
    <property type="molecule type" value="Genomic_DNA"/>
</dbReference>
<evidence type="ECO:0000256" key="1">
    <source>
        <dbReference type="ARBA" id="ARBA00007613"/>
    </source>
</evidence>
<name>A0A6I6CUM6_9GAMM</name>
<dbReference type="PANTHER" id="PTHR30203:SF24">
    <property type="entry name" value="BLR4935 PROTEIN"/>
    <property type="match status" value="1"/>
</dbReference>
<dbReference type="SUPFAM" id="SSF56954">
    <property type="entry name" value="Outer membrane efflux proteins (OEP)"/>
    <property type="match status" value="1"/>
</dbReference>
<protein>
    <recommendedName>
        <fullName evidence="4">TolC family protein</fullName>
    </recommendedName>
</protein>
<keyword evidence="3" id="KW-1185">Reference proteome</keyword>